<dbReference type="PANTHER" id="PTHR40940">
    <property type="entry name" value="PROTEIN BATD-RELATED"/>
    <property type="match status" value="1"/>
</dbReference>
<reference evidence="1 2" key="1">
    <citation type="submission" date="2020-04" db="EMBL/GenBank/DDBJ databases">
        <title>Whole-genome sequencing of Vibrio spp. from China reveals different genetic environments of blaCTX-M-14 among diverse lineages.</title>
        <authorList>
            <person name="Zheng Z."/>
            <person name="Ye L."/>
            <person name="Chen S."/>
        </authorList>
    </citation>
    <scope>NUCLEOTIDE SEQUENCE [LARGE SCALE GENOMIC DNA]</scope>
    <source>
        <strain evidence="1 2">Vb0574</strain>
    </source>
</reference>
<comment type="caution">
    <text evidence="1">The sequence shown here is derived from an EMBL/GenBank/DDBJ whole genome shotgun (WGS) entry which is preliminary data.</text>
</comment>
<evidence type="ECO:0000313" key="2">
    <source>
        <dbReference type="Proteomes" id="UP000555836"/>
    </source>
</evidence>
<feature type="non-terminal residue" evidence="1">
    <location>
        <position position="1"/>
    </location>
</feature>
<evidence type="ECO:0000313" key="1">
    <source>
        <dbReference type="EMBL" id="NMU26989.1"/>
    </source>
</evidence>
<name>A0A7Y0X6W2_VIBPH</name>
<dbReference type="AlphaFoldDB" id="A0A7Y0X6W2"/>
<gene>
    <name evidence="1" type="ORF">HKB21_15335</name>
</gene>
<protein>
    <submittedName>
        <fullName evidence="1">Protein BatD</fullName>
    </submittedName>
</protein>
<dbReference type="EMBL" id="JABCLD010001676">
    <property type="protein sequence ID" value="NMU26989.1"/>
    <property type="molecule type" value="Genomic_DNA"/>
</dbReference>
<feature type="non-terminal residue" evidence="1">
    <location>
        <position position="140"/>
    </location>
</feature>
<accession>A0A7Y0X6W2</accession>
<proteinExistence type="predicted"/>
<organism evidence="1 2">
    <name type="scientific">Vibrio parahaemolyticus</name>
    <dbReference type="NCBI Taxonomy" id="670"/>
    <lineage>
        <taxon>Bacteria</taxon>
        <taxon>Pseudomonadati</taxon>
        <taxon>Pseudomonadota</taxon>
        <taxon>Gammaproteobacteria</taxon>
        <taxon>Vibrionales</taxon>
        <taxon>Vibrionaceae</taxon>
        <taxon>Vibrio</taxon>
    </lineage>
</organism>
<dbReference type="Proteomes" id="UP000555836">
    <property type="component" value="Unassembled WGS sequence"/>
</dbReference>
<dbReference type="InterPro" id="IPR025738">
    <property type="entry name" value="BatD"/>
</dbReference>
<dbReference type="PANTHER" id="PTHR40940:SF1">
    <property type="entry name" value="PROTEIN BATD"/>
    <property type="match status" value="1"/>
</dbReference>
<sequence>ISQSWQDDQGNLLSTNAINTVKQGSSLTRTIQVKARGTQAEYLPRVNISYPSSLRVYPEQPKFDSARDGTVTMTVKQVIIPTEAGKYTLPGYDLNWWDSQNDEAKKTTLPELTLDVEKNDTGLITLPESPLSAPLVSAPS</sequence>